<keyword evidence="3 10" id="KW-0067">ATP-binding</keyword>
<dbReference type="EMBL" id="CP080572">
    <property type="protein sequence ID" value="USH00372.1"/>
    <property type="molecule type" value="Genomic_DNA"/>
</dbReference>
<dbReference type="GO" id="GO:0035435">
    <property type="term" value="P:phosphate ion transmembrane transport"/>
    <property type="evidence" value="ECO:0007669"/>
    <property type="project" value="InterPro"/>
</dbReference>
<evidence type="ECO:0000256" key="6">
    <source>
        <dbReference type="ARBA" id="ARBA00039025"/>
    </source>
</evidence>
<evidence type="ECO:0000313" key="11">
    <source>
        <dbReference type="Proteomes" id="UP001056425"/>
    </source>
</evidence>
<dbReference type="PROSITE" id="PS00211">
    <property type="entry name" value="ABC_TRANSPORTER_1"/>
    <property type="match status" value="1"/>
</dbReference>
<evidence type="ECO:0000256" key="8">
    <source>
        <dbReference type="ARBA" id="ARBA00047936"/>
    </source>
</evidence>
<dbReference type="CDD" id="cd03260">
    <property type="entry name" value="ABC_PstB_phosphate_transporter"/>
    <property type="match status" value="1"/>
</dbReference>
<dbReference type="SMART" id="SM00382">
    <property type="entry name" value="AAA"/>
    <property type="match status" value="1"/>
</dbReference>
<dbReference type="PANTHER" id="PTHR42781:SF9">
    <property type="entry name" value="AMINO ACID ABC TRANSPORTER, ATP-BINDING PROTEIN-RELATED"/>
    <property type="match status" value="1"/>
</dbReference>
<keyword evidence="1" id="KW-0813">Transport</keyword>
<evidence type="ECO:0000256" key="3">
    <source>
        <dbReference type="ARBA" id="ARBA00022840"/>
    </source>
</evidence>
<protein>
    <recommendedName>
        <fullName evidence="7">Molybdate/tungstate import ATP-binding protein WtpC</fullName>
        <ecNumber evidence="6">7.3.2.6</ecNumber>
    </recommendedName>
</protein>
<evidence type="ECO:0000256" key="2">
    <source>
        <dbReference type="ARBA" id="ARBA00022741"/>
    </source>
</evidence>
<dbReference type="GeneID" id="72777192"/>
<dbReference type="PANTHER" id="PTHR42781">
    <property type="entry name" value="SPERMIDINE/PUTRESCINE IMPORT ATP-BINDING PROTEIN POTA"/>
    <property type="match status" value="1"/>
</dbReference>
<evidence type="ECO:0000259" key="9">
    <source>
        <dbReference type="PROSITE" id="PS50893"/>
    </source>
</evidence>
<comment type="catalytic activity">
    <reaction evidence="8">
        <text>tungstate(in) + ATP + H2O = tungstate(out) + ADP + phosphate + H(+)</text>
        <dbReference type="Rhea" id="RHEA:35027"/>
        <dbReference type="ChEBI" id="CHEBI:15377"/>
        <dbReference type="ChEBI" id="CHEBI:15378"/>
        <dbReference type="ChEBI" id="CHEBI:30616"/>
        <dbReference type="ChEBI" id="CHEBI:43474"/>
        <dbReference type="ChEBI" id="CHEBI:46502"/>
        <dbReference type="ChEBI" id="CHEBI:456216"/>
        <dbReference type="EC" id="7.3.2.6"/>
    </reaction>
</comment>
<organism evidence="10 11">
    <name type="scientific">Thermococcus argininiproducens</name>
    <dbReference type="NCBI Taxonomy" id="2866384"/>
    <lineage>
        <taxon>Archaea</taxon>
        <taxon>Methanobacteriati</taxon>
        <taxon>Methanobacteriota</taxon>
        <taxon>Thermococci</taxon>
        <taxon>Thermococcales</taxon>
        <taxon>Thermococcaceae</taxon>
        <taxon>Thermococcus</taxon>
    </lineage>
</organism>
<dbReference type="GO" id="GO:0005315">
    <property type="term" value="F:phosphate transmembrane transporter activity"/>
    <property type="evidence" value="ECO:0007669"/>
    <property type="project" value="InterPro"/>
</dbReference>
<dbReference type="RefSeq" id="WP_251949654.1">
    <property type="nucleotide sequence ID" value="NZ_CP080572.1"/>
</dbReference>
<sequence length="240" mass="27511">MSFIKTIGITKRYDNGEPPALEDVNLEIKKGEIFCIMGHSGAGKTTLLRILALLEKPDSGEYYFDGVKVSWNDNLRKHITMVFQIPVMFNTTVFKNIAYGLKIRGYSKEEIKKKVEEVLELVRLQGYENRRAKYLSGGEKQRVAIARAIVLEPKLLLMDEPTANLDPTNSAIIEEIVKEIVKEKETTILFSTHNLFQAKRLAHRVAHIYKGKIIEIGKTKEVFERPKNELTKRFINGELF</sequence>
<dbReference type="Gene3D" id="3.40.50.300">
    <property type="entry name" value="P-loop containing nucleotide triphosphate hydrolases"/>
    <property type="match status" value="1"/>
</dbReference>
<dbReference type="PROSITE" id="PS50893">
    <property type="entry name" value="ABC_TRANSPORTER_2"/>
    <property type="match status" value="1"/>
</dbReference>
<evidence type="ECO:0000256" key="4">
    <source>
        <dbReference type="ARBA" id="ARBA00038307"/>
    </source>
</evidence>
<dbReference type="InterPro" id="IPR050093">
    <property type="entry name" value="ABC_SmlMolc_Importer"/>
</dbReference>
<dbReference type="GO" id="GO:0016020">
    <property type="term" value="C:membrane"/>
    <property type="evidence" value="ECO:0007669"/>
    <property type="project" value="InterPro"/>
</dbReference>
<dbReference type="Pfam" id="PF00005">
    <property type="entry name" value="ABC_tran"/>
    <property type="match status" value="1"/>
</dbReference>
<dbReference type="EC" id="7.3.2.6" evidence="6"/>
<dbReference type="InterPro" id="IPR003593">
    <property type="entry name" value="AAA+_ATPase"/>
</dbReference>
<keyword evidence="2" id="KW-0547">Nucleotide-binding</keyword>
<evidence type="ECO:0000256" key="7">
    <source>
        <dbReference type="ARBA" id="ARBA00041133"/>
    </source>
</evidence>
<comment type="similarity">
    <text evidence="4">Belongs to the ABC transporter superfamily. Sulfate/tungstate importer (TC 3.A.1.6) family.</text>
</comment>
<gene>
    <name evidence="10" type="ORF">K1720_02570</name>
</gene>
<evidence type="ECO:0000256" key="1">
    <source>
        <dbReference type="ARBA" id="ARBA00022448"/>
    </source>
</evidence>
<dbReference type="GO" id="GO:0016887">
    <property type="term" value="F:ATP hydrolysis activity"/>
    <property type="evidence" value="ECO:0007669"/>
    <property type="project" value="InterPro"/>
</dbReference>
<dbReference type="InterPro" id="IPR017871">
    <property type="entry name" value="ABC_transporter-like_CS"/>
</dbReference>
<evidence type="ECO:0000256" key="5">
    <source>
        <dbReference type="ARBA" id="ARBA00038781"/>
    </source>
</evidence>
<comment type="subunit">
    <text evidence="5">The complex is composed of two ATP-binding proteins (WtpC), two transmembrane proteins (WtpB) and a solute-binding protein (WtpA).</text>
</comment>
<dbReference type="Proteomes" id="UP001056425">
    <property type="component" value="Chromosome"/>
</dbReference>
<dbReference type="InterPro" id="IPR003439">
    <property type="entry name" value="ABC_transporter-like_ATP-bd"/>
</dbReference>
<dbReference type="GO" id="GO:1901238">
    <property type="term" value="F:ABC-type tungstate transporter activity"/>
    <property type="evidence" value="ECO:0007669"/>
    <property type="project" value="UniProtKB-EC"/>
</dbReference>
<dbReference type="InterPro" id="IPR027417">
    <property type="entry name" value="P-loop_NTPase"/>
</dbReference>
<dbReference type="SUPFAM" id="SSF52540">
    <property type="entry name" value="P-loop containing nucleoside triphosphate hydrolases"/>
    <property type="match status" value="1"/>
</dbReference>
<proteinExistence type="inferred from homology"/>
<accession>A0A9E7SDA7</accession>
<feature type="domain" description="ABC transporter" evidence="9">
    <location>
        <begin position="4"/>
        <end position="235"/>
    </location>
</feature>
<dbReference type="KEGG" id="thei:K1720_02570"/>
<dbReference type="GO" id="GO:0005524">
    <property type="term" value="F:ATP binding"/>
    <property type="evidence" value="ECO:0007669"/>
    <property type="project" value="UniProtKB-KW"/>
</dbReference>
<keyword evidence="11" id="KW-1185">Reference proteome</keyword>
<dbReference type="AlphaFoldDB" id="A0A9E7SDA7"/>
<name>A0A9E7SDA7_9EURY</name>
<reference evidence="10 11" key="1">
    <citation type="submission" date="2021-08" db="EMBL/GenBank/DDBJ databases">
        <title>Thermococcus onnuriiensis IOH2.</title>
        <authorList>
            <person name="Park Y.-J."/>
        </authorList>
    </citation>
    <scope>NUCLEOTIDE SEQUENCE [LARGE SCALE GENOMIC DNA]</scope>
    <source>
        <strain evidence="10 11">IOH2</strain>
    </source>
</reference>
<dbReference type="InterPro" id="IPR005670">
    <property type="entry name" value="PstB-like"/>
</dbReference>
<evidence type="ECO:0000313" key="10">
    <source>
        <dbReference type="EMBL" id="USH00372.1"/>
    </source>
</evidence>